<feature type="domain" description="Aminotransferase class I/classII large" evidence="13">
    <location>
        <begin position="40"/>
        <end position="387"/>
    </location>
</feature>
<evidence type="ECO:0000313" key="15">
    <source>
        <dbReference type="Proteomes" id="UP001595478"/>
    </source>
</evidence>
<evidence type="ECO:0000256" key="4">
    <source>
        <dbReference type="ARBA" id="ARBA00011738"/>
    </source>
</evidence>
<dbReference type="GO" id="GO:0008483">
    <property type="term" value="F:transaminase activity"/>
    <property type="evidence" value="ECO:0007669"/>
    <property type="project" value="UniProtKB-KW"/>
</dbReference>
<dbReference type="InterPro" id="IPR001917">
    <property type="entry name" value="Aminotrans_II_pyridoxalP_BS"/>
</dbReference>
<dbReference type="InterPro" id="IPR004839">
    <property type="entry name" value="Aminotransferase_I/II_large"/>
</dbReference>
<dbReference type="RefSeq" id="WP_376918862.1">
    <property type="nucleotide sequence ID" value="NZ_JBHRSW010000005.1"/>
</dbReference>
<comment type="similarity">
    <text evidence="3">Belongs to the class-II pyridoxal-phosphate-dependent aminotransferase family. BioF subfamily.</text>
</comment>
<dbReference type="Pfam" id="PF00155">
    <property type="entry name" value="Aminotran_1_2"/>
    <property type="match status" value="1"/>
</dbReference>
<evidence type="ECO:0000259" key="13">
    <source>
        <dbReference type="Pfam" id="PF00155"/>
    </source>
</evidence>
<dbReference type="InterPro" id="IPR015422">
    <property type="entry name" value="PyrdxlP-dep_Trfase_small"/>
</dbReference>
<evidence type="ECO:0000256" key="5">
    <source>
        <dbReference type="ARBA" id="ARBA00013187"/>
    </source>
</evidence>
<dbReference type="InterPro" id="IPR015424">
    <property type="entry name" value="PyrdxlP-dep_Trfase"/>
</dbReference>
<evidence type="ECO:0000313" key="14">
    <source>
        <dbReference type="EMBL" id="MFC3120732.1"/>
    </source>
</evidence>
<evidence type="ECO:0000256" key="11">
    <source>
        <dbReference type="ARBA" id="ARBA00047715"/>
    </source>
</evidence>
<gene>
    <name evidence="14" type="ORF">ACFOHL_03795</name>
</gene>
<sequence>MSFHFIQDANAKRKANGLFRRRVTISEVSDSVIKIDGNYFINFASNDYLGLSQHTEVLQAYVEGLSLYGASSSSSPVVSGYTQAHASLESALAELCNQESVMLLSSGFAANQAVCQALSQGEPRMKNDLGIVSDKLMHASFVEAASSQAASFKRFAHNDVDHAQRQLQSLPSSNKLLASEGVFSMDGDSAPVADLVTLKSSAQALLMLDEAHSFGVVGEQGLGYSGSYQYAHEKQAIDITMGTFGKAIGTQGAFLAGSKELIDYLVNFARHYVYSTAPAAAIARATLKALDIMLKGKERAQLHQNIASFKALMGDKQITLMPSDSAIQPILVENTEKLMLAKDKLSRLGILVSAIRTPTVPKGSERLRITLSALHSNEDIHALVDALEITRDAVGGFA</sequence>
<dbReference type="EMBL" id="JBHRSW010000005">
    <property type="protein sequence ID" value="MFC3120732.1"/>
    <property type="molecule type" value="Genomic_DNA"/>
</dbReference>
<dbReference type="SUPFAM" id="SSF53383">
    <property type="entry name" value="PLP-dependent transferases"/>
    <property type="match status" value="1"/>
</dbReference>
<keyword evidence="8 12" id="KW-0663">Pyridoxal phosphate</keyword>
<dbReference type="EC" id="2.3.1.47" evidence="5"/>
<dbReference type="InterPro" id="IPR050087">
    <property type="entry name" value="AON_synthase_class-II"/>
</dbReference>
<keyword evidence="15" id="KW-1185">Reference proteome</keyword>
<comment type="pathway">
    <text evidence="2">Cofactor biosynthesis; biotin biosynthesis.</text>
</comment>
<comment type="subunit">
    <text evidence="4">Homodimer.</text>
</comment>
<name>A0ABV7FQG1_9ALTE</name>
<protein>
    <recommendedName>
        <fullName evidence="5">8-amino-7-oxononanoate synthase</fullName>
        <ecNumber evidence="5">2.3.1.47</ecNumber>
    </recommendedName>
    <alternativeName>
        <fullName evidence="9">7-keto-8-amino-pelargonic acid synthase</fullName>
    </alternativeName>
    <alternativeName>
        <fullName evidence="10">8-amino-7-ketopelargonate synthase</fullName>
    </alternativeName>
</protein>
<evidence type="ECO:0000256" key="6">
    <source>
        <dbReference type="ARBA" id="ARBA00022679"/>
    </source>
</evidence>
<proteinExistence type="inferred from homology"/>
<keyword evidence="6" id="KW-0808">Transferase</keyword>
<dbReference type="Proteomes" id="UP001595478">
    <property type="component" value="Unassembled WGS sequence"/>
</dbReference>
<evidence type="ECO:0000256" key="1">
    <source>
        <dbReference type="ARBA" id="ARBA00001933"/>
    </source>
</evidence>
<organism evidence="14 15">
    <name type="scientific">Agaribacter flavus</name>
    <dbReference type="NCBI Taxonomy" id="1902781"/>
    <lineage>
        <taxon>Bacteria</taxon>
        <taxon>Pseudomonadati</taxon>
        <taxon>Pseudomonadota</taxon>
        <taxon>Gammaproteobacteria</taxon>
        <taxon>Alteromonadales</taxon>
        <taxon>Alteromonadaceae</taxon>
        <taxon>Agaribacter</taxon>
    </lineage>
</organism>
<evidence type="ECO:0000256" key="3">
    <source>
        <dbReference type="ARBA" id="ARBA00010008"/>
    </source>
</evidence>
<dbReference type="PANTHER" id="PTHR13693">
    <property type="entry name" value="CLASS II AMINOTRANSFERASE/8-AMINO-7-OXONONANOATE SYNTHASE"/>
    <property type="match status" value="1"/>
</dbReference>
<comment type="cofactor">
    <cofactor evidence="1 12">
        <name>pyridoxal 5'-phosphate</name>
        <dbReference type="ChEBI" id="CHEBI:597326"/>
    </cofactor>
</comment>
<evidence type="ECO:0000256" key="9">
    <source>
        <dbReference type="ARBA" id="ARBA00032610"/>
    </source>
</evidence>
<evidence type="ECO:0000256" key="2">
    <source>
        <dbReference type="ARBA" id="ARBA00004746"/>
    </source>
</evidence>
<keyword evidence="14" id="KW-0032">Aminotransferase</keyword>
<dbReference type="Gene3D" id="3.40.640.10">
    <property type="entry name" value="Type I PLP-dependent aspartate aminotransferase-like (Major domain)"/>
    <property type="match status" value="1"/>
</dbReference>
<dbReference type="InterPro" id="IPR015421">
    <property type="entry name" value="PyrdxlP-dep_Trfase_major"/>
</dbReference>
<evidence type="ECO:0000256" key="12">
    <source>
        <dbReference type="RuleBase" id="RU003693"/>
    </source>
</evidence>
<accession>A0ABV7FQG1</accession>
<dbReference type="Gene3D" id="3.90.1150.10">
    <property type="entry name" value="Aspartate Aminotransferase, domain 1"/>
    <property type="match status" value="1"/>
</dbReference>
<evidence type="ECO:0000256" key="8">
    <source>
        <dbReference type="ARBA" id="ARBA00022898"/>
    </source>
</evidence>
<reference evidence="15" key="1">
    <citation type="journal article" date="2019" name="Int. J. Syst. Evol. Microbiol.">
        <title>The Global Catalogue of Microorganisms (GCM) 10K type strain sequencing project: providing services to taxonomists for standard genome sequencing and annotation.</title>
        <authorList>
            <consortium name="The Broad Institute Genomics Platform"/>
            <consortium name="The Broad Institute Genome Sequencing Center for Infectious Disease"/>
            <person name="Wu L."/>
            <person name="Ma J."/>
        </authorList>
    </citation>
    <scope>NUCLEOTIDE SEQUENCE [LARGE SCALE GENOMIC DNA]</scope>
    <source>
        <strain evidence="15">KCTC 52473</strain>
    </source>
</reference>
<comment type="catalytic activity">
    <reaction evidence="11">
        <text>6-carboxyhexanoyl-[ACP] + L-alanine + H(+) = (8S)-8-amino-7-oxononanoate + holo-[ACP] + CO2</text>
        <dbReference type="Rhea" id="RHEA:42288"/>
        <dbReference type="Rhea" id="RHEA-COMP:9685"/>
        <dbReference type="Rhea" id="RHEA-COMP:9955"/>
        <dbReference type="ChEBI" id="CHEBI:15378"/>
        <dbReference type="ChEBI" id="CHEBI:16526"/>
        <dbReference type="ChEBI" id="CHEBI:57972"/>
        <dbReference type="ChEBI" id="CHEBI:64479"/>
        <dbReference type="ChEBI" id="CHEBI:78846"/>
        <dbReference type="ChEBI" id="CHEBI:149468"/>
        <dbReference type="EC" id="2.3.1.47"/>
    </reaction>
</comment>
<evidence type="ECO:0000256" key="10">
    <source>
        <dbReference type="ARBA" id="ARBA00033381"/>
    </source>
</evidence>
<comment type="caution">
    <text evidence="14">The sequence shown here is derived from an EMBL/GenBank/DDBJ whole genome shotgun (WGS) entry which is preliminary data.</text>
</comment>
<keyword evidence="7" id="KW-0093">Biotin biosynthesis</keyword>
<evidence type="ECO:0000256" key="7">
    <source>
        <dbReference type="ARBA" id="ARBA00022756"/>
    </source>
</evidence>
<dbReference type="PANTHER" id="PTHR13693:SF100">
    <property type="entry name" value="8-AMINO-7-OXONONANOATE SYNTHASE"/>
    <property type="match status" value="1"/>
</dbReference>
<dbReference type="PROSITE" id="PS00599">
    <property type="entry name" value="AA_TRANSFER_CLASS_2"/>
    <property type="match status" value="1"/>
</dbReference>